<dbReference type="RefSeq" id="WP_109060757.1">
    <property type="nucleotide sequence ID" value="NZ_QETA01000001.1"/>
</dbReference>
<dbReference type="Proteomes" id="UP000245212">
    <property type="component" value="Unassembled WGS sequence"/>
</dbReference>
<proteinExistence type="predicted"/>
<protein>
    <submittedName>
        <fullName evidence="1">Uncharacterized protein</fullName>
    </submittedName>
</protein>
<keyword evidence="2" id="KW-1185">Reference proteome</keyword>
<name>A0A2V1K796_9BURK</name>
<comment type="caution">
    <text evidence="1">The sequence shown here is derived from an EMBL/GenBank/DDBJ whole genome shotgun (WGS) entry which is preliminary data.</text>
</comment>
<dbReference type="EMBL" id="QETA01000001">
    <property type="protein sequence ID" value="PWF25355.1"/>
    <property type="molecule type" value="Genomic_DNA"/>
</dbReference>
<sequence length="100" mass="11448">MLQVTNSTMKDFLDSLLTDVQAAIELHQKGLPAPFSIRFLGNVKAELEKMVTIMDPRIYRPSYPRFVLDWPEDSALGDRLLSASDLYGRIRPKKKPEEAR</sequence>
<evidence type="ECO:0000313" key="2">
    <source>
        <dbReference type="Proteomes" id="UP000245212"/>
    </source>
</evidence>
<evidence type="ECO:0000313" key="1">
    <source>
        <dbReference type="EMBL" id="PWF25355.1"/>
    </source>
</evidence>
<accession>A0A2V1K796</accession>
<organism evidence="1 2">
    <name type="scientific">Corticimicrobacter populi</name>
    <dbReference type="NCBI Taxonomy" id="2175229"/>
    <lineage>
        <taxon>Bacteria</taxon>
        <taxon>Pseudomonadati</taxon>
        <taxon>Pseudomonadota</taxon>
        <taxon>Betaproteobacteria</taxon>
        <taxon>Burkholderiales</taxon>
        <taxon>Alcaligenaceae</taxon>
        <taxon>Corticimicrobacter</taxon>
    </lineage>
</organism>
<gene>
    <name evidence="1" type="ORF">DD235_04210</name>
</gene>
<reference evidence="2" key="1">
    <citation type="submission" date="2018-05" db="EMBL/GenBank/DDBJ databases">
        <authorList>
            <person name="Li Y."/>
        </authorList>
    </citation>
    <scope>NUCLEOTIDE SEQUENCE [LARGE SCALE GENOMIC DNA]</scope>
    <source>
        <strain evidence="2">3d-2-2</strain>
    </source>
</reference>
<dbReference type="AlphaFoldDB" id="A0A2V1K796"/>